<dbReference type="AlphaFoldDB" id="X0XC59"/>
<dbReference type="EMBL" id="BARS01037107">
    <property type="protein sequence ID" value="GAG22521.1"/>
    <property type="molecule type" value="Genomic_DNA"/>
</dbReference>
<feature type="domain" description="Uroporphyrinogen decarboxylase (URO-D)" evidence="1">
    <location>
        <begin position="131"/>
        <end position="241"/>
    </location>
</feature>
<protein>
    <recommendedName>
        <fullName evidence="1">Uroporphyrinogen decarboxylase (URO-D) domain-containing protein</fullName>
    </recommendedName>
</protein>
<dbReference type="InterPro" id="IPR038071">
    <property type="entry name" value="UROD/MetE-like_sf"/>
</dbReference>
<evidence type="ECO:0000259" key="1">
    <source>
        <dbReference type="Pfam" id="PF01208"/>
    </source>
</evidence>
<feature type="non-terminal residue" evidence="2">
    <location>
        <position position="1"/>
    </location>
</feature>
<organism evidence="2">
    <name type="scientific">marine sediment metagenome</name>
    <dbReference type="NCBI Taxonomy" id="412755"/>
    <lineage>
        <taxon>unclassified sequences</taxon>
        <taxon>metagenomes</taxon>
        <taxon>ecological metagenomes</taxon>
    </lineage>
</organism>
<reference evidence="2" key="1">
    <citation type="journal article" date="2014" name="Front. Microbiol.">
        <title>High frequency of phylogenetically diverse reductive dehalogenase-homologous genes in deep subseafloor sedimentary metagenomes.</title>
        <authorList>
            <person name="Kawai M."/>
            <person name="Futagami T."/>
            <person name="Toyoda A."/>
            <person name="Takaki Y."/>
            <person name="Nishi S."/>
            <person name="Hori S."/>
            <person name="Arai W."/>
            <person name="Tsubouchi T."/>
            <person name="Morono Y."/>
            <person name="Uchiyama I."/>
            <person name="Ito T."/>
            <person name="Fujiyama A."/>
            <person name="Inagaki F."/>
            <person name="Takami H."/>
        </authorList>
    </citation>
    <scope>NUCLEOTIDE SEQUENCE</scope>
    <source>
        <strain evidence="2">Expedition CK06-06</strain>
    </source>
</reference>
<dbReference type="GO" id="GO:0006779">
    <property type="term" value="P:porphyrin-containing compound biosynthetic process"/>
    <property type="evidence" value="ECO:0007669"/>
    <property type="project" value="InterPro"/>
</dbReference>
<dbReference type="GO" id="GO:0004853">
    <property type="term" value="F:uroporphyrinogen decarboxylase activity"/>
    <property type="evidence" value="ECO:0007669"/>
    <property type="project" value="InterPro"/>
</dbReference>
<evidence type="ECO:0000313" key="2">
    <source>
        <dbReference type="EMBL" id="GAG22521.1"/>
    </source>
</evidence>
<dbReference type="Pfam" id="PF01208">
    <property type="entry name" value="URO-D"/>
    <property type="match status" value="1"/>
</dbReference>
<comment type="caution">
    <text evidence="2">The sequence shown here is derived from an EMBL/GenBank/DDBJ whole genome shotgun (WGS) entry which is preliminary data.</text>
</comment>
<sequence length="256" mass="30418">WAATLERWHREGMPEDADFVDFFELDRVTQIRVDHSPRYPEQVLEETDEYTVRTTRWGTTLRNWKHAASTPEFLDFTITDPASWQEAKERMTPTRDRVHWDYLEANYETWRREGRWLQGELWFGFDVSHSWMVGTERVLIAMVEEPDWCVDMFNHMLDLDLALLEMAWDAGYEFDCVTWPDDMGYKHNQFFSMRMYRDLLKPVQKRAIEWAHARGVKAELHSCGDVNPFIPELIEIGLDALNPLEVKAGMDPVRIK</sequence>
<feature type="non-terminal residue" evidence="2">
    <location>
        <position position="256"/>
    </location>
</feature>
<accession>X0XC59</accession>
<dbReference type="SUPFAM" id="SSF51726">
    <property type="entry name" value="UROD/MetE-like"/>
    <property type="match status" value="1"/>
</dbReference>
<dbReference type="InterPro" id="IPR000257">
    <property type="entry name" value="Uroporphyrinogen_deCOase"/>
</dbReference>
<name>X0XC59_9ZZZZ</name>
<gene>
    <name evidence="2" type="ORF">S01H1_56932</name>
</gene>
<proteinExistence type="predicted"/>
<dbReference type="Gene3D" id="3.20.20.210">
    <property type="match status" value="1"/>
</dbReference>